<dbReference type="PANTHER" id="PTHR46880">
    <property type="entry name" value="RAS-ASSOCIATING DOMAIN-CONTAINING PROTEIN"/>
    <property type="match status" value="1"/>
</dbReference>
<comment type="caution">
    <text evidence="1">The sequence shown here is derived from an EMBL/GenBank/DDBJ whole genome shotgun (WGS) entry which is preliminary data.</text>
</comment>
<evidence type="ECO:0008006" key="3">
    <source>
        <dbReference type="Google" id="ProtNLM"/>
    </source>
</evidence>
<gene>
    <name evidence="1" type="ORF">GOP47_0020564</name>
</gene>
<organism evidence="1 2">
    <name type="scientific">Adiantum capillus-veneris</name>
    <name type="common">Maidenhair fern</name>
    <dbReference type="NCBI Taxonomy" id="13818"/>
    <lineage>
        <taxon>Eukaryota</taxon>
        <taxon>Viridiplantae</taxon>
        <taxon>Streptophyta</taxon>
        <taxon>Embryophyta</taxon>
        <taxon>Tracheophyta</taxon>
        <taxon>Polypodiopsida</taxon>
        <taxon>Polypodiidae</taxon>
        <taxon>Polypodiales</taxon>
        <taxon>Pteridineae</taxon>
        <taxon>Pteridaceae</taxon>
        <taxon>Vittarioideae</taxon>
        <taxon>Adiantum</taxon>
    </lineage>
</organism>
<dbReference type="OrthoDB" id="6621980at2759"/>
<dbReference type="PANTHER" id="PTHR46880:SF5">
    <property type="entry name" value="DUF4371 DOMAIN-CONTAINING PROTEIN"/>
    <property type="match status" value="1"/>
</dbReference>
<keyword evidence="2" id="KW-1185">Reference proteome</keyword>
<reference evidence="1" key="1">
    <citation type="submission" date="2021-01" db="EMBL/GenBank/DDBJ databases">
        <title>Adiantum capillus-veneris genome.</title>
        <authorList>
            <person name="Fang Y."/>
            <person name="Liao Q."/>
        </authorList>
    </citation>
    <scope>NUCLEOTIDE SEQUENCE</scope>
    <source>
        <strain evidence="1">H3</strain>
        <tissue evidence="1">Leaf</tissue>
    </source>
</reference>
<protein>
    <recommendedName>
        <fullName evidence="3">DUF4371 domain-containing protein</fullName>
    </recommendedName>
</protein>
<name>A0A9D4Z735_ADICA</name>
<dbReference type="AlphaFoldDB" id="A0A9D4Z735"/>
<evidence type="ECO:0000313" key="1">
    <source>
        <dbReference type="EMBL" id="KAI5063894.1"/>
    </source>
</evidence>
<dbReference type="EMBL" id="JABFUD020000020">
    <property type="protein sequence ID" value="KAI5063894.1"/>
    <property type="molecule type" value="Genomic_DNA"/>
</dbReference>
<proteinExistence type="predicted"/>
<evidence type="ECO:0000313" key="2">
    <source>
        <dbReference type="Proteomes" id="UP000886520"/>
    </source>
</evidence>
<dbReference type="Proteomes" id="UP000886520">
    <property type="component" value="Chromosome 20"/>
</dbReference>
<sequence>MPIAREYSAYMSTSVGKEFANAIKQVYWERLKRETVASPFYSLQIDESTNVTTQQYMVIYVTYMRENDNGSICTSFVDLLHVKNVESQSLYTNLMEFLVKMKLALHKMIGIATDGASVMIGANNGVVLRLKKDVLHLLGFHCVAQRESLATRNAFKLYKEFKFVDKVTKKLYEWVSKSTKQHLSFAEVVKDFNLGRSRKLKLLKIHNFCGSQEGKL</sequence>
<accession>A0A9D4Z735</accession>